<comment type="subcellular location">
    <subcellularLocation>
        <location evidence="1">Periplasm</location>
    </subcellularLocation>
</comment>
<comment type="caution">
    <text evidence="3">The sequence shown here is derived from an EMBL/GenBank/DDBJ whole genome shotgun (WGS) entry which is preliminary data.</text>
</comment>
<reference evidence="3" key="1">
    <citation type="journal article" date="2020" name="mSystems">
        <title>Genome- and Community-Level Interaction Insights into Carbon Utilization and Element Cycling Functions of Hydrothermarchaeota in Hydrothermal Sediment.</title>
        <authorList>
            <person name="Zhou Z."/>
            <person name="Liu Y."/>
            <person name="Xu W."/>
            <person name="Pan J."/>
            <person name="Luo Z.H."/>
            <person name="Li M."/>
        </authorList>
    </citation>
    <scope>NUCLEOTIDE SEQUENCE [LARGE SCALE GENOMIC DNA]</scope>
    <source>
        <strain evidence="3">SpSt-81</strain>
    </source>
</reference>
<evidence type="ECO:0000256" key="2">
    <source>
        <dbReference type="ARBA" id="ARBA00008520"/>
    </source>
</evidence>
<comment type="similarity">
    <text evidence="2">Belongs to the bacterial solute-binding protein 1 family.</text>
</comment>
<dbReference type="PANTHER" id="PTHR43649">
    <property type="entry name" value="ARABINOSE-BINDING PROTEIN-RELATED"/>
    <property type="match status" value="1"/>
</dbReference>
<dbReference type="PANTHER" id="PTHR43649:SF12">
    <property type="entry name" value="DIACETYLCHITOBIOSE BINDING PROTEIN DASA"/>
    <property type="match status" value="1"/>
</dbReference>
<name>A0A7C3MJM5_DICTH</name>
<dbReference type="InterPro" id="IPR050490">
    <property type="entry name" value="Bact_solute-bd_prot1"/>
</dbReference>
<dbReference type="Pfam" id="PF01547">
    <property type="entry name" value="SBP_bac_1"/>
    <property type="match status" value="1"/>
</dbReference>
<organism evidence="3">
    <name type="scientific">Dictyoglomus thermophilum</name>
    <dbReference type="NCBI Taxonomy" id="14"/>
    <lineage>
        <taxon>Bacteria</taxon>
        <taxon>Pseudomonadati</taxon>
        <taxon>Dictyoglomota</taxon>
        <taxon>Dictyoglomia</taxon>
        <taxon>Dictyoglomales</taxon>
        <taxon>Dictyoglomaceae</taxon>
        <taxon>Dictyoglomus</taxon>
    </lineage>
</organism>
<dbReference type="InterPro" id="IPR006059">
    <property type="entry name" value="SBP"/>
</dbReference>
<dbReference type="SUPFAM" id="SSF53850">
    <property type="entry name" value="Periplasmic binding protein-like II"/>
    <property type="match status" value="1"/>
</dbReference>
<gene>
    <name evidence="3" type="ORF">ENW00_03395</name>
</gene>
<dbReference type="AlphaFoldDB" id="A0A7C3MJM5"/>
<dbReference type="Gene3D" id="3.40.190.10">
    <property type="entry name" value="Periplasmic binding protein-like II"/>
    <property type="match status" value="1"/>
</dbReference>
<sequence length="415" mass="47267">MKKILPLSILLILLLFILNISSSQTKVQITFMTPLSGADGAYMDQIIQNFNKENPDVNVVHMVVGSSVEYKQKLSTGLATKSAPQVLLIRKFDLPMYLNQMKGFTLGELAKYGVNIKDVYPNLLEGLVKDNKYYGIPLDVWIFYMAYNKANFKKAGLDPERPPRTRDEFIKAMEALKKITPKGLTPYYENPTWAWIFVHFLWQFGGDLLTPDFKKPAFKDAAVQTLKFLMDLQERGIFPKAAVDPGPPFQSGQTSVLITGIWTINPWLQALGKDFGYAPCPQVGTKKAVFGGSHIIALPEVMVQDSKIYQASMRWVKYLWDHALDWYAAGQTPSRRSIATSDELKKKLPHIYVVAQQLPYVKTFQFFPYISEVLDEIAVYLEDVLITRKLTPEQAMERAEKAVQRILDDYWSTAR</sequence>
<dbReference type="GO" id="GO:0042597">
    <property type="term" value="C:periplasmic space"/>
    <property type="evidence" value="ECO:0007669"/>
    <property type="project" value="UniProtKB-SubCell"/>
</dbReference>
<evidence type="ECO:0000313" key="3">
    <source>
        <dbReference type="EMBL" id="HFX13189.1"/>
    </source>
</evidence>
<protein>
    <submittedName>
        <fullName evidence="3">Extracellular solute-binding protein</fullName>
    </submittedName>
</protein>
<proteinExistence type="inferred from homology"/>
<dbReference type="EMBL" id="DTIN01000011">
    <property type="protein sequence ID" value="HFX13189.1"/>
    <property type="molecule type" value="Genomic_DNA"/>
</dbReference>
<accession>A0A7C3MJM5</accession>
<evidence type="ECO:0000256" key="1">
    <source>
        <dbReference type="ARBA" id="ARBA00004418"/>
    </source>
</evidence>